<reference evidence="2" key="1">
    <citation type="journal article" date="2020" name="mSystems">
        <title>Genome- and Community-Level Interaction Insights into Carbon Utilization and Element Cycling Functions of Hydrothermarchaeota in Hydrothermal Sediment.</title>
        <authorList>
            <person name="Zhou Z."/>
            <person name="Liu Y."/>
            <person name="Xu W."/>
            <person name="Pan J."/>
            <person name="Luo Z.H."/>
            <person name="Li M."/>
        </authorList>
    </citation>
    <scope>NUCLEOTIDE SEQUENCE [LARGE SCALE GENOMIC DNA]</scope>
    <source>
        <strain evidence="2">SpSt-300</strain>
    </source>
</reference>
<dbReference type="PANTHER" id="PTHR42895">
    <property type="entry name" value="IRON-SULFUR CLUSTER-BINDING PROTEIN-RELATED"/>
    <property type="match status" value="1"/>
</dbReference>
<protein>
    <submittedName>
        <fullName evidence="2">4Fe-4S dicluster domain-containing protein</fullName>
    </submittedName>
</protein>
<sequence length="249" mass="27081">MPIRKIIHIDEEKCNGCGQCVPACAEGAIQIINGKAKLVADKLCDGLGACLGNCPQGALQIIEREAEEFDEEAVKERHAAQKQPDHQPAFPLLSEGCPGSRVVGLESKNEVAGTTIQAEDIELRIKPQLTHWPVQLRLVPVDAPYLYRADLLVCADCVPFAYPNFQLDLLKGKKVVVGCPKLDDLNFYIGKLTAMVKVNSFNSITVAFMEVPCCLGIVKAVQMALQEAGKKVDLKQVKIGIQGDKTVIC</sequence>
<dbReference type="PANTHER" id="PTHR42895:SF1">
    <property type="entry name" value="IRON-SULFUR CLUSTER PROTEIN"/>
    <property type="match status" value="1"/>
</dbReference>
<accession>A0A7C2IQ38</accession>
<comment type="caution">
    <text evidence="2">The sequence shown here is derived from an EMBL/GenBank/DDBJ whole genome shotgun (WGS) entry which is preliminary data.</text>
</comment>
<dbReference type="AlphaFoldDB" id="A0A7C2IQ38"/>
<organism evidence="2">
    <name type="scientific">Ammonifex degensii</name>
    <dbReference type="NCBI Taxonomy" id="42838"/>
    <lineage>
        <taxon>Bacteria</taxon>
        <taxon>Bacillati</taxon>
        <taxon>Bacillota</taxon>
        <taxon>Clostridia</taxon>
        <taxon>Thermoanaerobacterales</taxon>
        <taxon>Thermoanaerobacteraceae</taxon>
        <taxon>Ammonifex</taxon>
    </lineage>
</organism>
<dbReference type="InterPro" id="IPR052911">
    <property type="entry name" value="Corrinoid_activation_enz"/>
</dbReference>
<dbReference type="EMBL" id="DSMU01000076">
    <property type="protein sequence ID" value="HEL65279.1"/>
    <property type="molecule type" value="Genomic_DNA"/>
</dbReference>
<feature type="domain" description="4Fe-4S ferredoxin-type" evidence="1">
    <location>
        <begin position="35"/>
        <end position="64"/>
    </location>
</feature>
<gene>
    <name evidence="2" type="ORF">ENQ34_01170</name>
</gene>
<dbReference type="InterPro" id="IPR017896">
    <property type="entry name" value="4Fe4S_Fe-S-bd"/>
</dbReference>
<dbReference type="Gene3D" id="3.30.70.20">
    <property type="match status" value="1"/>
</dbReference>
<dbReference type="Pfam" id="PF12837">
    <property type="entry name" value="Fer4_6"/>
    <property type="match status" value="1"/>
</dbReference>
<evidence type="ECO:0000313" key="2">
    <source>
        <dbReference type="EMBL" id="HEL65279.1"/>
    </source>
</evidence>
<dbReference type="PROSITE" id="PS51379">
    <property type="entry name" value="4FE4S_FER_2"/>
    <property type="match status" value="2"/>
</dbReference>
<name>A0A7C2IQ38_9THEO</name>
<proteinExistence type="predicted"/>
<dbReference type="SUPFAM" id="SSF54862">
    <property type="entry name" value="4Fe-4S ferredoxins"/>
    <property type="match status" value="1"/>
</dbReference>
<evidence type="ECO:0000259" key="1">
    <source>
        <dbReference type="PROSITE" id="PS51379"/>
    </source>
</evidence>
<feature type="domain" description="4Fe-4S ferredoxin-type" evidence="1">
    <location>
        <begin position="5"/>
        <end position="34"/>
    </location>
</feature>